<dbReference type="Gene3D" id="3.40.630.10">
    <property type="entry name" value="Zn peptidases"/>
    <property type="match status" value="1"/>
</dbReference>
<dbReference type="Pfam" id="PF01546">
    <property type="entry name" value="Peptidase_M20"/>
    <property type="match status" value="1"/>
</dbReference>
<organism evidence="4 5">
    <name type="scientific">Dyella acidiphila</name>
    <dbReference type="NCBI Taxonomy" id="2775866"/>
    <lineage>
        <taxon>Bacteria</taxon>
        <taxon>Pseudomonadati</taxon>
        <taxon>Pseudomonadota</taxon>
        <taxon>Gammaproteobacteria</taxon>
        <taxon>Lysobacterales</taxon>
        <taxon>Rhodanobacteraceae</taxon>
        <taxon>Dyella</taxon>
    </lineage>
</organism>
<protein>
    <submittedName>
        <fullName evidence="4">Amidohydrolase</fullName>
    </submittedName>
</protein>
<accession>A0ABR9GAK7</accession>
<dbReference type="SUPFAM" id="SSF53187">
    <property type="entry name" value="Zn-dependent exopeptidases"/>
    <property type="match status" value="1"/>
</dbReference>
<feature type="chain" id="PRO_5045990474" evidence="2">
    <location>
        <begin position="25"/>
        <end position="446"/>
    </location>
</feature>
<dbReference type="SUPFAM" id="SSF55031">
    <property type="entry name" value="Bacterial exopeptidase dimerisation domain"/>
    <property type="match status" value="1"/>
</dbReference>
<dbReference type="InterPro" id="IPR011650">
    <property type="entry name" value="Peptidase_M20_dimer"/>
</dbReference>
<name>A0ABR9GAK7_9GAMM</name>
<sequence>MRHSRAALALTLAGLAAVPAACFAFDPVAIRSSVDAELGKNYPQLDALYKDIHQHPELGFQETRTAFLLAQRMRALGFTVTEHVGKTGIVAIYKNGSGPTVLVRTELDGLPVQEKTGLPYASSATQTWQGKQTYVDHACGHDIHMASWVGTAETLIAMKDQWQGTLMFIAQPSEEGTVDGVSGAKAMLDDGLFTRFPKPDIGFALHNIPKPFGVYYRPGTFTSNAADLLVTFHGKGAHGSMPQESIDPVMMAARFIVDVQAVISREKPPGAFGVITVGAISAGEAGNVIPDTAVLRGTIRSFEPEVRQQLFDGIARTAKAEAAMSGAPAPDVDLHGGVDYKAVVNDAAITARTADVFKAAFGDQAQAMPEPLSASEDYSEFIAAGVPSLYFLVGSYDPQQLAAAKRRDEKLPVNHSPLYAPVPEPTIRTGVEAMTLAVMSAMQGQR</sequence>
<dbReference type="InterPro" id="IPR002933">
    <property type="entry name" value="Peptidase_M20"/>
</dbReference>
<keyword evidence="1" id="KW-0378">Hydrolase</keyword>
<dbReference type="RefSeq" id="WP_192555925.1">
    <property type="nucleotide sequence ID" value="NZ_JACZZA010000006.1"/>
</dbReference>
<dbReference type="Proteomes" id="UP000651010">
    <property type="component" value="Unassembled WGS sequence"/>
</dbReference>
<comment type="caution">
    <text evidence="4">The sequence shown here is derived from an EMBL/GenBank/DDBJ whole genome shotgun (WGS) entry which is preliminary data.</text>
</comment>
<dbReference type="NCBIfam" id="TIGR01891">
    <property type="entry name" value="amidohydrolases"/>
    <property type="match status" value="1"/>
</dbReference>
<dbReference type="Gene3D" id="3.30.70.360">
    <property type="match status" value="1"/>
</dbReference>
<feature type="domain" description="Peptidase M20 dimerisation" evidence="3">
    <location>
        <begin position="224"/>
        <end position="321"/>
    </location>
</feature>
<dbReference type="InterPro" id="IPR017439">
    <property type="entry name" value="Amidohydrolase"/>
</dbReference>
<evidence type="ECO:0000256" key="1">
    <source>
        <dbReference type="ARBA" id="ARBA00022801"/>
    </source>
</evidence>
<dbReference type="Pfam" id="PF07687">
    <property type="entry name" value="M20_dimer"/>
    <property type="match status" value="1"/>
</dbReference>
<reference evidence="4 5" key="1">
    <citation type="submission" date="2020-09" db="EMBL/GenBank/DDBJ databases">
        <title>Dyella sp. 7MK23 isolated from forest soil.</title>
        <authorList>
            <person name="Fu J."/>
        </authorList>
    </citation>
    <scope>NUCLEOTIDE SEQUENCE [LARGE SCALE GENOMIC DNA]</scope>
    <source>
        <strain evidence="4 5">7MK23</strain>
    </source>
</reference>
<gene>
    <name evidence="4" type="ORF">IGX34_11820</name>
</gene>
<dbReference type="PANTHER" id="PTHR11014:SF63">
    <property type="entry name" value="METALLOPEPTIDASE, PUTATIVE (AFU_ORTHOLOGUE AFUA_6G09600)-RELATED"/>
    <property type="match status" value="1"/>
</dbReference>
<keyword evidence="2" id="KW-0732">Signal</keyword>
<keyword evidence="5" id="KW-1185">Reference proteome</keyword>
<evidence type="ECO:0000256" key="2">
    <source>
        <dbReference type="SAM" id="SignalP"/>
    </source>
</evidence>
<dbReference type="PANTHER" id="PTHR11014">
    <property type="entry name" value="PEPTIDASE M20 FAMILY MEMBER"/>
    <property type="match status" value="1"/>
</dbReference>
<proteinExistence type="predicted"/>
<feature type="signal peptide" evidence="2">
    <location>
        <begin position="1"/>
        <end position="24"/>
    </location>
</feature>
<evidence type="ECO:0000313" key="4">
    <source>
        <dbReference type="EMBL" id="MBE1161077.1"/>
    </source>
</evidence>
<evidence type="ECO:0000259" key="3">
    <source>
        <dbReference type="Pfam" id="PF07687"/>
    </source>
</evidence>
<evidence type="ECO:0000313" key="5">
    <source>
        <dbReference type="Proteomes" id="UP000651010"/>
    </source>
</evidence>
<dbReference type="PIRSF" id="PIRSF005962">
    <property type="entry name" value="Pept_M20D_amidohydro"/>
    <property type="match status" value="1"/>
</dbReference>
<dbReference type="InterPro" id="IPR036264">
    <property type="entry name" value="Bact_exopeptidase_dim_dom"/>
</dbReference>
<dbReference type="EMBL" id="JACZZA010000006">
    <property type="protein sequence ID" value="MBE1161077.1"/>
    <property type="molecule type" value="Genomic_DNA"/>
</dbReference>